<evidence type="ECO:0000256" key="1">
    <source>
        <dbReference type="ARBA" id="ARBA00004651"/>
    </source>
</evidence>
<comment type="catalytic activity">
    <reaction evidence="11">
        <text>fluoride(in) = fluoride(out)</text>
        <dbReference type="Rhea" id="RHEA:76159"/>
        <dbReference type="ChEBI" id="CHEBI:17051"/>
    </reaction>
    <physiologicalReaction direction="left-to-right" evidence="11">
        <dbReference type="Rhea" id="RHEA:76160"/>
    </physiologicalReaction>
</comment>
<dbReference type="AlphaFoldDB" id="A0A7V8FKQ2"/>
<evidence type="ECO:0000313" key="13">
    <source>
        <dbReference type="EMBL" id="KAF1018383.1"/>
    </source>
</evidence>
<evidence type="ECO:0000256" key="12">
    <source>
        <dbReference type="HAMAP-Rule" id="MF_00454"/>
    </source>
</evidence>
<evidence type="ECO:0000313" key="14">
    <source>
        <dbReference type="Proteomes" id="UP000461670"/>
    </source>
</evidence>
<accession>A0A7V8FKQ2</accession>
<feature type="transmembrane region" description="Helical" evidence="12">
    <location>
        <begin position="100"/>
        <end position="123"/>
    </location>
</feature>
<dbReference type="EMBL" id="WNDQ01000088">
    <property type="protein sequence ID" value="KAF1018383.1"/>
    <property type="molecule type" value="Genomic_DNA"/>
</dbReference>
<comment type="similarity">
    <text evidence="10 12">Belongs to the fluoride channel Fluc/FEX (TC 1.A.43) family.</text>
</comment>
<evidence type="ECO:0000256" key="10">
    <source>
        <dbReference type="ARBA" id="ARBA00035120"/>
    </source>
</evidence>
<dbReference type="GO" id="GO:0062054">
    <property type="term" value="F:fluoride channel activity"/>
    <property type="evidence" value="ECO:0007669"/>
    <property type="project" value="UniProtKB-UniRule"/>
</dbReference>
<keyword evidence="7 12" id="KW-0406">Ion transport</keyword>
<organism evidence="13 14">
    <name type="scientific">Paracidovorax wautersii</name>
    <dbReference type="NCBI Taxonomy" id="1177982"/>
    <lineage>
        <taxon>Bacteria</taxon>
        <taxon>Pseudomonadati</taxon>
        <taxon>Pseudomonadota</taxon>
        <taxon>Betaproteobacteria</taxon>
        <taxon>Burkholderiales</taxon>
        <taxon>Comamonadaceae</taxon>
        <taxon>Paracidovorax</taxon>
    </lineage>
</organism>
<dbReference type="PANTHER" id="PTHR28259:SF1">
    <property type="entry name" value="FLUORIDE EXPORT PROTEIN 1-RELATED"/>
    <property type="match status" value="1"/>
</dbReference>
<evidence type="ECO:0000256" key="6">
    <source>
        <dbReference type="ARBA" id="ARBA00023053"/>
    </source>
</evidence>
<feature type="transmembrane region" description="Helical" evidence="12">
    <location>
        <begin position="70"/>
        <end position="88"/>
    </location>
</feature>
<evidence type="ECO:0000256" key="3">
    <source>
        <dbReference type="ARBA" id="ARBA00022519"/>
    </source>
</evidence>
<comment type="subcellular location">
    <subcellularLocation>
        <location evidence="1 12">Cell membrane</location>
        <topology evidence="1 12">Multi-pass membrane protein</topology>
    </subcellularLocation>
</comment>
<evidence type="ECO:0000256" key="7">
    <source>
        <dbReference type="ARBA" id="ARBA00023065"/>
    </source>
</evidence>
<dbReference type="PANTHER" id="PTHR28259">
    <property type="entry name" value="FLUORIDE EXPORT PROTEIN 1-RELATED"/>
    <property type="match status" value="1"/>
</dbReference>
<evidence type="ECO:0000256" key="5">
    <source>
        <dbReference type="ARBA" id="ARBA00022989"/>
    </source>
</evidence>
<dbReference type="Proteomes" id="UP000461670">
    <property type="component" value="Unassembled WGS sequence"/>
</dbReference>
<name>A0A7V8FKQ2_9BURK</name>
<evidence type="ECO:0000256" key="2">
    <source>
        <dbReference type="ARBA" id="ARBA00022475"/>
    </source>
</evidence>
<dbReference type="GO" id="GO:0140114">
    <property type="term" value="P:cellular detoxification of fluoride"/>
    <property type="evidence" value="ECO:0007669"/>
    <property type="project" value="UniProtKB-UniRule"/>
</dbReference>
<sequence>MTAVLYVAVGGALGSVARYLMGSALATQAVQWGLRFPVGTFAVNLIGCLFIGLVAGLADKHALIAADARLLLVTGVLGGYTTFSSFGLETVMLLKGGNIGLALAYVLGSVVLGVALVALGWWLTGPAA</sequence>
<keyword evidence="12" id="KW-0813">Transport</keyword>
<keyword evidence="5 12" id="KW-1133">Transmembrane helix</keyword>
<dbReference type="GO" id="GO:0046872">
    <property type="term" value="F:metal ion binding"/>
    <property type="evidence" value="ECO:0007669"/>
    <property type="project" value="UniProtKB-KW"/>
</dbReference>
<dbReference type="InterPro" id="IPR003691">
    <property type="entry name" value="FluC"/>
</dbReference>
<feature type="binding site" evidence="12">
    <location>
        <position position="78"/>
    </location>
    <ligand>
        <name>Na(+)</name>
        <dbReference type="ChEBI" id="CHEBI:29101"/>
        <note>structural</note>
    </ligand>
</feature>
<evidence type="ECO:0000256" key="9">
    <source>
        <dbReference type="ARBA" id="ARBA00023303"/>
    </source>
</evidence>
<feature type="transmembrane region" description="Helical" evidence="12">
    <location>
        <begin position="36"/>
        <end position="58"/>
    </location>
</feature>
<reference evidence="14" key="1">
    <citation type="journal article" date="2020" name="MBio">
        <title>Horizontal gene transfer to a defensive symbiont with a reduced genome amongst a multipartite beetle microbiome.</title>
        <authorList>
            <person name="Waterworth S.C."/>
            <person name="Florez L.V."/>
            <person name="Rees E.R."/>
            <person name="Hertweck C."/>
            <person name="Kaltenpoth M."/>
            <person name="Kwan J.C."/>
        </authorList>
    </citation>
    <scope>NUCLEOTIDE SEQUENCE [LARGE SCALE GENOMIC DNA]</scope>
</reference>
<evidence type="ECO:0000256" key="4">
    <source>
        <dbReference type="ARBA" id="ARBA00022692"/>
    </source>
</evidence>
<comment type="activity regulation">
    <text evidence="12">Na(+) is not transported, but it plays an essential structural role and its presence is essential for fluoride channel function.</text>
</comment>
<keyword evidence="8 12" id="KW-0472">Membrane</keyword>
<keyword evidence="2 12" id="KW-1003">Cell membrane</keyword>
<keyword evidence="6 12" id="KW-0915">Sodium</keyword>
<feature type="binding site" evidence="12">
    <location>
        <position position="81"/>
    </location>
    <ligand>
        <name>Na(+)</name>
        <dbReference type="ChEBI" id="CHEBI:29101"/>
        <note>structural</note>
    </ligand>
</feature>
<gene>
    <name evidence="12 13" type="primary">crcB</name>
    <name evidence="12" type="synonym">fluC</name>
    <name evidence="13" type="ORF">GAK30_03706</name>
</gene>
<dbReference type="HAMAP" id="MF_00454">
    <property type="entry name" value="FluC"/>
    <property type="match status" value="1"/>
</dbReference>
<dbReference type="NCBIfam" id="TIGR00494">
    <property type="entry name" value="crcB"/>
    <property type="match status" value="1"/>
</dbReference>
<keyword evidence="12" id="KW-0479">Metal-binding</keyword>
<proteinExistence type="inferred from homology"/>
<comment type="caution">
    <text evidence="13">The sequence shown here is derived from an EMBL/GenBank/DDBJ whole genome shotgun (WGS) entry which is preliminary data.</text>
</comment>
<comment type="function">
    <text evidence="12">Fluoride-specific ion channel. Important for reducing fluoride concentration in the cell, thus reducing its toxicity.</text>
</comment>
<dbReference type="GO" id="GO:0005886">
    <property type="term" value="C:plasma membrane"/>
    <property type="evidence" value="ECO:0007669"/>
    <property type="project" value="UniProtKB-SubCell"/>
</dbReference>
<dbReference type="Pfam" id="PF02537">
    <property type="entry name" value="CRCB"/>
    <property type="match status" value="1"/>
</dbReference>
<keyword evidence="9 12" id="KW-0407">Ion channel</keyword>
<keyword evidence="4 12" id="KW-0812">Transmembrane</keyword>
<keyword evidence="3" id="KW-0997">Cell inner membrane</keyword>
<evidence type="ECO:0000256" key="11">
    <source>
        <dbReference type="ARBA" id="ARBA00035585"/>
    </source>
</evidence>
<protein>
    <recommendedName>
        <fullName evidence="12">Fluoride-specific ion channel FluC</fullName>
    </recommendedName>
</protein>
<evidence type="ECO:0000256" key="8">
    <source>
        <dbReference type="ARBA" id="ARBA00023136"/>
    </source>
</evidence>